<gene>
    <name evidence="1" type="ORF">I303_03223</name>
    <name evidence="2" type="ORF">I303_103200</name>
</gene>
<dbReference type="InterPro" id="IPR008551">
    <property type="entry name" value="TANGO2"/>
</dbReference>
<reference evidence="1" key="1">
    <citation type="submission" date="2013-07" db="EMBL/GenBank/DDBJ databases">
        <title>The Genome Sequence of Cryptococcus dejecticola CBS10117.</title>
        <authorList>
            <consortium name="The Broad Institute Genome Sequencing Platform"/>
            <person name="Cuomo C."/>
            <person name="Litvintseva A."/>
            <person name="Chen Y."/>
            <person name="Heitman J."/>
            <person name="Sun S."/>
            <person name="Springer D."/>
            <person name="Dromer F."/>
            <person name="Young S.K."/>
            <person name="Zeng Q."/>
            <person name="Gargeya S."/>
            <person name="Fitzgerald M."/>
            <person name="Abouelleil A."/>
            <person name="Alvarado L."/>
            <person name="Berlin A.M."/>
            <person name="Chapman S.B."/>
            <person name="Dewar J."/>
            <person name="Goldberg J."/>
            <person name="Griggs A."/>
            <person name="Gujja S."/>
            <person name="Hansen M."/>
            <person name="Howarth C."/>
            <person name="Imamovic A."/>
            <person name="Larimer J."/>
            <person name="McCowan C."/>
            <person name="Murphy C."/>
            <person name="Pearson M."/>
            <person name="Priest M."/>
            <person name="Roberts A."/>
            <person name="Saif S."/>
            <person name="Shea T."/>
            <person name="Sykes S."/>
            <person name="Wortman J."/>
            <person name="Nusbaum C."/>
            <person name="Birren B."/>
        </authorList>
    </citation>
    <scope>NUCLEOTIDE SEQUENCE [LARGE SCALE GENOMIC DNA]</scope>
    <source>
        <strain evidence="1">CBS 10117</strain>
    </source>
</reference>
<dbReference type="OrthoDB" id="191601at2759"/>
<dbReference type="GO" id="GO:0009306">
    <property type="term" value="P:protein secretion"/>
    <property type="evidence" value="ECO:0007669"/>
    <property type="project" value="TreeGrafter"/>
</dbReference>
<dbReference type="PANTHER" id="PTHR17985">
    <property type="entry name" value="SER/THR-RICH PROTEIN T10 IN DGCR REGION"/>
    <property type="match status" value="1"/>
</dbReference>
<sequence>MCIAFFTLSQPGYKLILASNRDEFLARPTEPAQWHDFASSPDLSQGSDVSKPETWVLSGIDKGSANGGTWLGITKDLRVGILTNVRLTPPTPPLKASPNPPSRGLLLKQFLSPPPGHAPDLQAYLESLYPSSGDYEGFNLLLFSLKGPKADIGYLTNRPSPSLKDLNDLSGSSNLSKNAGCMGISNSPIDEPWPKVQDGSRQMEDTLKAWQENVEDDKALIERLFGVLSHSKEIKTAEDTKWSTTIPLIDLSPTLAQRVSTPSTSGGKQKPNDEVKIKEENPSVSVDTVTTVKQSDDKPKWYGTRTSTIILVKDNGETTFVERDILRLDGKGDPISGDVSSQRWYEFKAEVE</sequence>
<dbReference type="RefSeq" id="XP_018265041.1">
    <property type="nucleotide sequence ID" value="XM_018406547.1"/>
</dbReference>
<keyword evidence="3" id="KW-1185">Reference proteome</keyword>
<dbReference type="GO" id="GO:0005794">
    <property type="term" value="C:Golgi apparatus"/>
    <property type="evidence" value="ECO:0007669"/>
    <property type="project" value="TreeGrafter"/>
</dbReference>
<dbReference type="AlphaFoldDB" id="A0A1A6AAX1"/>
<proteinExistence type="predicted"/>
<reference evidence="2" key="3">
    <citation type="submission" date="2024-02" db="EMBL/GenBank/DDBJ databases">
        <title>Comparative genomics of Cryptococcus and Kwoniella reveals pathogenesis evolution and contrasting modes of karyotype evolution via chromosome fusion or intercentromeric recombination.</title>
        <authorList>
            <person name="Coelho M.A."/>
            <person name="David-Palma M."/>
            <person name="Shea T."/>
            <person name="Bowers K."/>
            <person name="McGinley-Smith S."/>
            <person name="Mohammad A.W."/>
            <person name="Gnirke A."/>
            <person name="Yurkov A.M."/>
            <person name="Nowrousian M."/>
            <person name="Sun S."/>
            <person name="Cuomo C.A."/>
            <person name="Heitman J."/>
        </authorList>
    </citation>
    <scope>NUCLEOTIDE SEQUENCE</scope>
    <source>
        <strain evidence="2">CBS 10117</strain>
    </source>
</reference>
<name>A0A1A6AAX1_9TREE</name>
<protein>
    <recommendedName>
        <fullName evidence="4">Ser/Thr-rich protein T10 in DGCR region</fullName>
    </recommendedName>
</protein>
<accession>A0A1A6AAX1</accession>
<dbReference type="Pfam" id="PF05742">
    <property type="entry name" value="TANGO2"/>
    <property type="match status" value="1"/>
</dbReference>
<reference evidence="2" key="2">
    <citation type="submission" date="2013-07" db="EMBL/GenBank/DDBJ databases">
        <authorList>
            <consortium name="The Broad Institute Genome Sequencing Platform"/>
            <person name="Cuomo C."/>
            <person name="Litvintseva A."/>
            <person name="Chen Y."/>
            <person name="Heitman J."/>
            <person name="Sun S."/>
            <person name="Springer D."/>
            <person name="Dromer F."/>
            <person name="Young S.K."/>
            <person name="Zeng Q."/>
            <person name="Gargeya S."/>
            <person name="Fitzgerald M."/>
            <person name="Abouelleil A."/>
            <person name="Alvarado L."/>
            <person name="Berlin A.M."/>
            <person name="Chapman S.B."/>
            <person name="Dewar J."/>
            <person name="Goldberg J."/>
            <person name="Griggs A."/>
            <person name="Gujja S."/>
            <person name="Hansen M."/>
            <person name="Howarth C."/>
            <person name="Imamovic A."/>
            <person name="Larimer J."/>
            <person name="McCowan C."/>
            <person name="Murphy C."/>
            <person name="Pearson M."/>
            <person name="Priest M."/>
            <person name="Roberts A."/>
            <person name="Saif S."/>
            <person name="Shea T."/>
            <person name="Sykes S."/>
            <person name="Wortman J."/>
            <person name="Nusbaum C."/>
            <person name="Birren B."/>
        </authorList>
    </citation>
    <scope>NUCLEOTIDE SEQUENCE</scope>
    <source>
        <strain evidence="2">CBS 10117</strain>
    </source>
</reference>
<dbReference type="Proteomes" id="UP000078595">
    <property type="component" value="Chromosome 3"/>
</dbReference>
<evidence type="ECO:0000313" key="1">
    <source>
        <dbReference type="EMBL" id="OBR87199.1"/>
    </source>
</evidence>
<evidence type="ECO:0008006" key="4">
    <source>
        <dbReference type="Google" id="ProtNLM"/>
    </source>
</evidence>
<evidence type="ECO:0000313" key="3">
    <source>
        <dbReference type="Proteomes" id="UP000078595"/>
    </source>
</evidence>
<dbReference type="PANTHER" id="PTHR17985:SF8">
    <property type="entry name" value="TRANSPORT AND GOLGI ORGANIZATION PROTEIN 2 HOMOLOG"/>
    <property type="match status" value="1"/>
</dbReference>
<dbReference type="KEGG" id="kdj:28966922"/>
<dbReference type="EMBL" id="KI894029">
    <property type="protein sequence ID" value="OBR87199.1"/>
    <property type="molecule type" value="Genomic_DNA"/>
</dbReference>
<dbReference type="EMBL" id="CP144532">
    <property type="protein sequence ID" value="WWC60626.1"/>
    <property type="molecule type" value="Genomic_DNA"/>
</dbReference>
<organism evidence="1">
    <name type="scientific">Kwoniella dejecticola CBS 10117</name>
    <dbReference type="NCBI Taxonomy" id="1296121"/>
    <lineage>
        <taxon>Eukaryota</taxon>
        <taxon>Fungi</taxon>
        <taxon>Dikarya</taxon>
        <taxon>Basidiomycota</taxon>
        <taxon>Agaricomycotina</taxon>
        <taxon>Tremellomycetes</taxon>
        <taxon>Tremellales</taxon>
        <taxon>Cryptococcaceae</taxon>
        <taxon>Kwoniella</taxon>
    </lineage>
</organism>
<dbReference type="GeneID" id="28966922"/>
<dbReference type="GO" id="GO:0007030">
    <property type="term" value="P:Golgi organization"/>
    <property type="evidence" value="ECO:0007669"/>
    <property type="project" value="TreeGrafter"/>
</dbReference>
<evidence type="ECO:0000313" key="2">
    <source>
        <dbReference type="EMBL" id="WWC60626.1"/>
    </source>
</evidence>
<dbReference type="VEuPathDB" id="FungiDB:I303_03223"/>